<dbReference type="Proteomes" id="UP000271162">
    <property type="component" value="Unassembled WGS sequence"/>
</dbReference>
<reference evidence="3" key="1">
    <citation type="submission" date="2017-02" db="UniProtKB">
        <authorList>
            <consortium name="WormBaseParasite"/>
        </authorList>
    </citation>
    <scope>IDENTIFICATION</scope>
</reference>
<gene>
    <name evidence="1" type="ORF">NBR_LOCUS2930</name>
</gene>
<organism evidence="3">
    <name type="scientific">Nippostrongylus brasiliensis</name>
    <name type="common">Rat hookworm</name>
    <dbReference type="NCBI Taxonomy" id="27835"/>
    <lineage>
        <taxon>Eukaryota</taxon>
        <taxon>Metazoa</taxon>
        <taxon>Ecdysozoa</taxon>
        <taxon>Nematoda</taxon>
        <taxon>Chromadorea</taxon>
        <taxon>Rhabditida</taxon>
        <taxon>Rhabditina</taxon>
        <taxon>Rhabditomorpha</taxon>
        <taxon>Strongyloidea</taxon>
        <taxon>Heligmosomidae</taxon>
        <taxon>Nippostrongylus</taxon>
    </lineage>
</organism>
<sequence>MFYEARNEPSCHVISLSQVYAKFQAEHFDLAIAHFHDLCPLAIAEKIGVKKVIWITHGTSIYDFAAVQLGLRTQPATIPHPLSSCMFYTFY</sequence>
<name>A0A0N4XK77_NIPBR</name>
<proteinExistence type="predicted"/>
<keyword evidence="2" id="KW-1185">Reference proteome</keyword>
<reference evidence="1 2" key="2">
    <citation type="submission" date="2018-11" db="EMBL/GenBank/DDBJ databases">
        <authorList>
            <consortium name="Pathogen Informatics"/>
        </authorList>
    </citation>
    <scope>NUCLEOTIDE SEQUENCE [LARGE SCALE GENOMIC DNA]</scope>
</reference>
<dbReference type="STRING" id="27835.A0A0N4XK77"/>
<dbReference type="EMBL" id="UYSL01003865">
    <property type="protein sequence ID" value="VDL66519.1"/>
    <property type="molecule type" value="Genomic_DNA"/>
</dbReference>
<accession>A0A0N4XK77</accession>
<evidence type="ECO:0000313" key="3">
    <source>
        <dbReference type="WBParaSite" id="NBR_0000292901-mRNA-1"/>
    </source>
</evidence>
<evidence type="ECO:0000313" key="2">
    <source>
        <dbReference type="Proteomes" id="UP000271162"/>
    </source>
</evidence>
<protein>
    <submittedName>
        <fullName evidence="3">Glyco_trans_4-like_N domain-containing protein</fullName>
    </submittedName>
</protein>
<dbReference type="WBParaSite" id="NBR_0000292901-mRNA-1">
    <property type="protein sequence ID" value="NBR_0000292901-mRNA-1"/>
    <property type="gene ID" value="NBR_0000292901"/>
</dbReference>
<evidence type="ECO:0000313" key="1">
    <source>
        <dbReference type="EMBL" id="VDL66519.1"/>
    </source>
</evidence>
<dbReference type="AlphaFoldDB" id="A0A0N4XK77"/>